<reference evidence="3" key="1">
    <citation type="submission" date="2015-11" db="EMBL/GenBank/DDBJ databases">
        <authorList>
            <person name="Kumar R."/>
            <person name="Singh D."/>
            <person name="Swarnkar M.K."/>
            <person name="Singh A.K."/>
            <person name="Kumar S."/>
        </authorList>
    </citation>
    <scope>NUCLEOTIDE SEQUENCE [LARGE SCALE GENOMIC DNA]</scope>
    <source>
        <strain evidence="3">ERGS4:06</strain>
    </source>
</reference>
<dbReference type="RefSeq" id="WP_062291018.1">
    <property type="nucleotide sequence ID" value="NZ_CP013200.1"/>
</dbReference>
<dbReference type="Pfam" id="PF01636">
    <property type="entry name" value="APH"/>
    <property type="match status" value="1"/>
</dbReference>
<dbReference type="GO" id="GO:0004672">
    <property type="term" value="F:protein kinase activity"/>
    <property type="evidence" value="ECO:0007669"/>
    <property type="project" value="InterPro"/>
</dbReference>
<sequence>MNQRITWAQLPAAVREGVENILGEVVAEAVSQPFGFSPGSADRVTLASGRRAFVKAVSADVNASTPELHRREAAVTAALPQGVAAPDFLGMYDDGTWVALVLADVAGRHPQEPWVEIDVLQVLDAVAEIGEIELPADIDLPLYQDSLRDAFRGWEKLQTRPLAGMDSWAAGNLPRLTELARLGTGFLAGESLVHGDLRADNILLTDQGVVLLDWPWAARGAAWVEGLSVLLNVKTLDPNASVGHFLADHRVFAEIRPQAITAVMAGWAGYFLDMSRCPAPPGIPTLREFQRLQADVLIDWLHARGL</sequence>
<dbReference type="Gene3D" id="3.90.1200.10">
    <property type="match status" value="1"/>
</dbReference>
<feature type="domain" description="Aminoglycoside phosphotransferase" evidence="1">
    <location>
        <begin position="46"/>
        <end position="250"/>
    </location>
</feature>
<organism evidence="2 3">
    <name type="scientific">Arthrobacter alpinus</name>
    <dbReference type="NCBI Taxonomy" id="656366"/>
    <lineage>
        <taxon>Bacteria</taxon>
        <taxon>Bacillati</taxon>
        <taxon>Actinomycetota</taxon>
        <taxon>Actinomycetes</taxon>
        <taxon>Micrococcales</taxon>
        <taxon>Micrococcaceae</taxon>
        <taxon>Arthrobacter</taxon>
    </lineage>
</organism>
<gene>
    <name evidence="2" type="ORF">AS189_15865</name>
</gene>
<dbReference type="Proteomes" id="UP000059574">
    <property type="component" value="Chromosome"/>
</dbReference>
<dbReference type="EMBL" id="CP013200">
    <property type="protein sequence ID" value="ALO67686.1"/>
    <property type="molecule type" value="Genomic_DNA"/>
</dbReference>
<protein>
    <recommendedName>
        <fullName evidence="1">Aminoglycoside phosphotransferase domain-containing protein</fullName>
    </recommendedName>
</protein>
<dbReference type="InterPro" id="IPR002575">
    <property type="entry name" value="Aminoglycoside_PTrfase"/>
</dbReference>
<accession>A0A0S2M251</accession>
<dbReference type="OrthoDB" id="2570531at2"/>
<reference evidence="2 3" key="2">
    <citation type="journal article" date="2016" name="J. Biotechnol.">
        <title>Complete genome sequence of Arthrobacter alpinus ERGS4:06, a yellow pigmented bacterium tolerant to cold and radiations isolated from Sikkim Himalaya.</title>
        <authorList>
            <person name="Kumar R."/>
            <person name="Singh D."/>
            <person name="Swarnkar M.K."/>
            <person name="Singh A.K."/>
            <person name="Kumar S."/>
        </authorList>
    </citation>
    <scope>NUCLEOTIDE SEQUENCE [LARGE SCALE GENOMIC DNA]</scope>
    <source>
        <strain evidence="2 3">ERGS4:06</strain>
    </source>
</reference>
<evidence type="ECO:0000313" key="2">
    <source>
        <dbReference type="EMBL" id="ALO67686.1"/>
    </source>
</evidence>
<name>A0A0S2M251_9MICC</name>
<evidence type="ECO:0000313" key="3">
    <source>
        <dbReference type="Proteomes" id="UP000059574"/>
    </source>
</evidence>
<dbReference type="PROSITE" id="PS00109">
    <property type="entry name" value="PROTEIN_KINASE_TYR"/>
    <property type="match status" value="1"/>
</dbReference>
<dbReference type="InterPro" id="IPR008266">
    <property type="entry name" value="Tyr_kinase_AS"/>
</dbReference>
<dbReference type="InterPro" id="IPR011009">
    <property type="entry name" value="Kinase-like_dom_sf"/>
</dbReference>
<dbReference type="SUPFAM" id="SSF56112">
    <property type="entry name" value="Protein kinase-like (PK-like)"/>
    <property type="match status" value="1"/>
</dbReference>
<proteinExistence type="predicted"/>
<evidence type="ECO:0000259" key="1">
    <source>
        <dbReference type="Pfam" id="PF01636"/>
    </source>
</evidence>
<dbReference type="AlphaFoldDB" id="A0A0S2M251"/>